<sequence>MYLTSQEGFLCEIATACARELLTVSRPLNVICKFTLGTNRCCLDPSFPTCSLARAFDVDAEVSARRGAATLFMIWRVRRWLGARSEGLLRKAVGEVERHVMRVIRKRKEKREENEDSQCWI</sequence>
<reference evidence="8 9" key="1">
    <citation type="submission" date="2019-04" db="EMBL/GenBank/DDBJ databases">
        <title>An improved genome assembly and genetic linkage map for asparagus bean, Vigna unguiculata ssp. sesquipedialis.</title>
        <authorList>
            <person name="Xia Q."/>
            <person name="Zhang R."/>
            <person name="Dong Y."/>
        </authorList>
    </citation>
    <scope>NUCLEOTIDE SEQUENCE [LARGE SCALE GENOMIC DNA]</scope>
    <source>
        <tissue evidence="8">Leaf</tissue>
    </source>
</reference>
<comment type="cofactor">
    <cofactor evidence="1">
        <name>heme</name>
        <dbReference type="ChEBI" id="CHEBI:30413"/>
    </cofactor>
</comment>
<evidence type="ECO:0000313" key="9">
    <source>
        <dbReference type="Proteomes" id="UP000501690"/>
    </source>
</evidence>
<dbReference type="GO" id="GO:0004497">
    <property type="term" value="F:monooxygenase activity"/>
    <property type="evidence" value="ECO:0007669"/>
    <property type="project" value="UniProtKB-KW"/>
</dbReference>
<evidence type="ECO:0000256" key="1">
    <source>
        <dbReference type="ARBA" id="ARBA00001971"/>
    </source>
</evidence>
<keyword evidence="6" id="KW-0408">Iron</keyword>
<dbReference type="GO" id="GO:0016705">
    <property type="term" value="F:oxidoreductase activity, acting on paired donors, with incorporation or reduction of molecular oxygen"/>
    <property type="evidence" value="ECO:0007669"/>
    <property type="project" value="InterPro"/>
</dbReference>
<dbReference type="GO" id="GO:0020037">
    <property type="term" value="F:heme binding"/>
    <property type="evidence" value="ECO:0007669"/>
    <property type="project" value="InterPro"/>
</dbReference>
<evidence type="ECO:0000256" key="4">
    <source>
        <dbReference type="ARBA" id="ARBA00022723"/>
    </source>
</evidence>
<accession>A0A4D6L0P6</accession>
<evidence type="ECO:0000256" key="2">
    <source>
        <dbReference type="ARBA" id="ARBA00010617"/>
    </source>
</evidence>
<protein>
    <submittedName>
        <fullName evidence="8">Cytochrome P450</fullName>
    </submittedName>
</protein>
<evidence type="ECO:0000256" key="3">
    <source>
        <dbReference type="ARBA" id="ARBA00022617"/>
    </source>
</evidence>
<keyword evidence="3" id="KW-0349">Heme</keyword>
<dbReference type="PANTHER" id="PTHR24296">
    <property type="entry name" value="CYTOCHROME P450"/>
    <property type="match status" value="1"/>
</dbReference>
<dbReference type="SUPFAM" id="SSF48264">
    <property type="entry name" value="Cytochrome P450"/>
    <property type="match status" value="1"/>
</dbReference>
<organism evidence="8 9">
    <name type="scientific">Vigna unguiculata</name>
    <name type="common">Cowpea</name>
    <dbReference type="NCBI Taxonomy" id="3917"/>
    <lineage>
        <taxon>Eukaryota</taxon>
        <taxon>Viridiplantae</taxon>
        <taxon>Streptophyta</taxon>
        <taxon>Embryophyta</taxon>
        <taxon>Tracheophyta</taxon>
        <taxon>Spermatophyta</taxon>
        <taxon>Magnoliopsida</taxon>
        <taxon>eudicotyledons</taxon>
        <taxon>Gunneridae</taxon>
        <taxon>Pentapetalae</taxon>
        <taxon>rosids</taxon>
        <taxon>fabids</taxon>
        <taxon>Fabales</taxon>
        <taxon>Fabaceae</taxon>
        <taxon>Papilionoideae</taxon>
        <taxon>50 kb inversion clade</taxon>
        <taxon>NPAAA clade</taxon>
        <taxon>indigoferoid/millettioid clade</taxon>
        <taxon>Phaseoleae</taxon>
        <taxon>Vigna</taxon>
    </lineage>
</organism>
<evidence type="ECO:0000256" key="6">
    <source>
        <dbReference type="ARBA" id="ARBA00023004"/>
    </source>
</evidence>
<dbReference type="Proteomes" id="UP000501690">
    <property type="component" value="Linkage Group LG2"/>
</dbReference>
<evidence type="ECO:0000256" key="7">
    <source>
        <dbReference type="ARBA" id="ARBA00023033"/>
    </source>
</evidence>
<proteinExistence type="inferred from homology"/>
<dbReference type="EMBL" id="CP039346">
    <property type="protein sequence ID" value="QCD81921.1"/>
    <property type="molecule type" value="Genomic_DNA"/>
</dbReference>
<dbReference type="InterPro" id="IPR036396">
    <property type="entry name" value="Cyt_P450_sf"/>
</dbReference>
<evidence type="ECO:0000256" key="5">
    <source>
        <dbReference type="ARBA" id="ARBA00023002"/>
    </source>
</evidence>
<keyword evidence="7" id="KW-0503">Monooxygenase</keyword>
<keyword evidence="9" id="KW-1185">Reference proteome</keyword>
<keyword evidence="4" id="KW-0479">Metal-binding</keyword>
<dbReference type="AlphaFoldDB" id="A0A4D6L0P6"/>
<dbReference type="GO" id="GO:0005506">
    <property type="term" value="F:iron ion binding"/>
    <property type="evidence" value="ECO:0007669"/>
    <property type="project" value="InterPro"/>
</dbReference>
<keyword evidence="5" id="KW-0560">Oxidoreductase</keyword>
<dbReference type="Gene3D" id="1.10.630.10">
    <property type="entry name" value="Cytochrome P450"/>
    <property type="match status" value="1"/>
</dbReference>
<gene>
    <name evidence="8" type="ORF">DEO72_LG2g2252</name>
</gene>
<comment type="similarity">
    <text evidence="2">Belongs to the cytochrome P450 family.</text>
</comment>
<evidence type="ECO:0000313" key="8">
    <source>
        <dbReference type="EMBL" id="QCD81921.1"/>
    </source>
</evidence>
<name>A0A4D6L0P6_VIGUN</name>